<dbReference type="InterPro" id="IPR003593">
    <property type="entry name" value="AAA+_ATPase"/>
</dbReference>
<evidence type="ECO:0000259" key="1">
    <source>
        <dbReference type="SMART" id="SM00382"/>
    </source>
</evidence>
<dbReference type="RefSeq" id="WP_045106309.1">
    <property type="nucleotide sequence ID" value="NZ_LN681225.1"/>
</dbReference>
<accession>A0A0A8UQC7</accession>
<dbReference type="SUPFAM" id="SSF52540">
    <property type="entry name" value="P-loop containing nucleoside triphosphate hydrolases"/>
    <property type="match status" value="1"/>
</dbReference>
<dbReference type="KEGG" id="lha:LHA_2024"/>
<keyword evidence="3" id="KW-1185">Reference proteome</keyword>
<dbReference type="Gene3D" id="3.40.50.300">
    <property type="entry name" value="P-loop containing nucleotide triphosphate hydrolases"/>
    <property type="match status" value="1"/>
</dbReference>
<dbReference type="OrthoDB" id="8905164at2"/>
<reference evidence="3" key="1">
    <citation type="submission" date="2014-09" db="EMBL/GenBank/DDBJ databases">
        <authorList>
            <person name="Gomez-Valero L."/>
        </authorList>
    </citation>
    <scope>NUCLEOTIDE SEQUENCE [LARGE SCALE GENOMIC DNA]</scope>
    <source>
        <strain evidence="3">ATCC35250</strain>
    </source>
</reference>
<evidence type="ECO:0000313" key="3">
    <source>
        <dbReference type="Proteomes" id="UP000032803"/>
    </source>
</evidence>
<sequence>MELMTEGTISKGKGVHVALVRASSIKPEPVAWLWRDWLAAGKLHVLGGTPGTGKTTIALDFAAVLSSGRCWPDDSPASCGNVVIWSGEDDPKDTLIPRLLQAGANMDNIYFIAGVQEDKKNRSFDPAIDMEPLLKKLEEIGNVRLLIIDTIVSAVTGDSHKNAEVRRSLQPLVDLAGKLGCALLGITHFSKATHGRNPIERLTGSLAFGALARVVLVVAKLPKEDDEDEMTWLLMRAKSNIGPDEGGFVYQLQQNELACHPGVCGSFIKWKQFVEGSARDWLASAEKTNEGKRQGALEKAIKFLSELLMNGPLPQADIEAQYLHAGHSHSTMRRAKSNLQIQSVKAGGYFGSEDQQWLWTLPNTVTEDEDIG</sequence>
<dbReference type="AlphaFoldDB" id="A0A0A8UQC7"/>
<dbReference type="SMART" id="SM00382">
    <property type="entry name" value="AAA"/>
    <property type="match status" value="1"/>
</dbReference>
<dbReference type="STRING" id="449.LHA_2024"/>
<dbReference type="Proteomes" id="UP000032803">
    <property type="component" value="Chromosome I"/>
</dbReference>
<gene>
    <name evidence="2" type="ORF">LHA_2024</name>
</gene>
<dbReference type="Pfam" id="PF13481">
    <property type="entry name" value="AAA_25"/>
    <property type="match status" value="1"/>
</dbReference>
<organism evidence="2 3">
    <name type="scientific">Legionella hackeliae</name>
    <dbReference type="NCBI Taxonomy" id="449"/>
    <lineage>
        <taxon>Bacteria</taxon>
        <taxon>Pseudomonadati</taxon>
        <taxon>Pseudomonadota</taxon>
        <taxon>Gammaproteobacteria</taxon>
        <taxon>Legionellales</taxon>
        <taxon>Legionellaceae</taxon>
        <taxon>Legionella</taxon>
    </lineage>
</organism>
<dbReference type="PATRIC" id="fig|449.7.peg.2122"/>
<name>A0A0A8UQC7_LEGHA</name>
<protein>
    <submittedName>
        <fullName evidence="2">Putative AAA ATPase</fullName>
    </submittedName>
</protein>
<dbReference type="EMBL" id="LN681225">
    <property type="protein sequence ID" value="CEK11050.1"/>
    <property type="molecule type" value="Genomic_DNA"/>
</dbReference>
<feature type="domain" description="AAA+ ATPase" evidence="1">
    <location>
        <begin position="40"/>
        <end position="212"/>
    </location>
</feature>
<dbReference type="InterPro" id="IPR027417">
    <property type="entry name" value="P-loop_NTPase"/>
</dbReference>
<evidence type="ECO:0000313" key="2">
    <source>
        <dbReference type="EMBL" id="CEK11050.1"/>
    </source>
</evidence>
<proteinExistence type="predicted"/>
<dbReference type="HOGENOM" id="CLU_039599_0_0_6"/>